<keyword evidence="4" id="KW-1185">Reference proteome</keyword>
<dbReference type="InterPro" id="IPR016159">
    <property type="entry name" value="Cullin_repeat-like_dom_sf"/>
</dbReference>
<feature type="domain" description="Cullin N-terminal" evidence="2">
    <location>
        <begin position="221"/>
        <end position="298"/>
    </location>
</feature>
<dbReference type="EMBL" id="BTGU01000016">
    <property type="protein sequence ID" value="GMN43204.1"/>
    <property type="molecule type" value="Genomic_DNA"/>
</dbReference>
<name>A0AA87ZZY3_FICCA</name>
<dbReference type="PANTHER" id="PTHR11932">
    <property type="entry name" value="CULLIN"/>
    <property type="match status" value="1"/>
</dbReference>
<gene>
    <name evidence="3" type="ORF">TIFTF001_012410</name>
</gene>
<evidence type="ECO:0000313" key="4">
    <source>
        <dbReference type="Proteomes" id="UP001187192"/>
    </source>
</evidence>
<dbReference type="AlphaFoldDB" id="A0AA87ZZY3"/>
<evidence type="ECO:0000259" key="2">
    <source>
        <dbReference type="Pfam" id="PF00888"/>
    </source>
</evidence>
<reference evidence="3" key="1">
    <citation type="submission" date="2023-07" db="EMBL/GenBank/DDBJ databases">
        <title>draft genome sequence of fig (Ficus carica).</title>
        <authorList>
            <person name="Takahashi T."/>
            <person name="Nishimura K."/>
        </authorList>
    </citation>
    <scope>NUCLEOTIDE SEQUENCE</scope>
</reference>
<protein>
    <recommendedName>
        <fullName evidence="2">Cullin N-terminal domain-containing protein</fullName>
    </recommendedName>
</protein>
<evidence type="ECO:0000313" key="3">
    <source>
        <dbReference type="EMBL" id="GMN43204.1"/>
    </source>
</evidence>
<comment type="similarity">
    <text evidence="1">Belongs to the cullin family.</text>
</comment>
<feature type="domain" description="Cullin N-terminal" evidence="2">
    <location>
        <begin position="34"/>
        <end position="217"/>
    </location>
</feature>
<accession>A0AA87ZZY3</accession>
<dbReference type="InterPro" id="IPR045093">
    <property type="entry name" value="Cullin"/>
</dbReference>
<dbReference type="SUPFAM" id="SSF74788">
    <property type="entry name" value="Cullin repeat-like"/>
    <property type="match status" value="1"/>
</dbReference>
<dbReference type="Pfam" id="PF00888">
    <property type="entry name" value="Cullin"/>
    <property type="match status" value="2"/>
</dbReference>
<proteinExistence type="inferred from homology"/>
<organism evidence="3 4">
    <name type="scientific">Ficus carica</name>
    <name type="common">Common fig</name>
    <dbReference type="NCBI Taxonomy" id="3494"/>
    <lineage>
        <taxon>Eukaryota</taxon>
        <taxon>Viridiplantae</taxon>
        <taxon>Streptophyta</taxon>
        <taxon>Embryophyta</taxon>
        <taxon>Tracheophyta</taxon>
        <taxon>Spermatophyta</taxon>
        <taxon>Magnoliopsida</taxon>
        <taxon>eudicotyledons</taxon>
        <taxon>Gunneridae</taxon>
        <taxon>Pentapetalae</taxon>
        <taxon>rosids</taxon>
        <taxon>fabids</taxon>
        <taxon>Rosales</taxon>
        <taxon>Moraceae</taxon>
        <taxon>Ficeae</taxon>
        <taxon>Ficus</taxon>
    </lineage>
</organism>
<dbReference type="GO" id="GO:0006511">
    <property type="term" value="P:ubiquitin-dependent protein catabolic process"/>
    <property type="evidence" value="ECO:0007669"/>
    <property type="project" value="InterPro"/>
</dbReference>
<evidence type="ECO:0000256" key="1">
    <source>
        <dbReference type="ARBA" id="ARBA00006019"/>
    </source>
</evidence>
<dbReference type="Proteomes" id="UP001187192">
    <property type="component" value="Unassembled WGS sequence"/>
</dbReference>
<dbReference type="GO" id="GO:0031625">
    <property type="term" value="F:ubiquitin protein ligase binding"/>
    <property type="evidence" value="ECO:0007669"/>
    <property type="project" value="InterPro"/>
</dbReference>
<dbReference type="Gene3D" id="1.20.1310.10">
    <property type="entry name" value="Cullin Repeats"/>
    <property type="match status" value="3"/>
</dbReference>
<comment type="caution">
    <text evidence="3">The sequence shown here is derived from an EMBL/GenBank/DDBJ whole genome shotgun (WGS) entry which is preliminary data.</text>
</comment>
<sequence length="301" mass="34950">MIAFFGIKLIKGILDCKFNKFDEGWAAIHKAITKLKRILEGLLEPPFTTEEYLTSYTSVYNICNERPPNNHNVERLYHEYCKVCEEHIATMVLPPLSGKHGESMLRELAQRWGSYKVMIRRLSRFFIYLDRFYTNRKHLPTLHEVAIVYFRDAVYMKLNAKVIDVMISLIERDREGEQVDRAVLRNVVDMFVTMDIGEELKYYQQDFEAAMLEDTAEDSGFLALLRDDKVEDLSRILKLYNDIPEGLDLGANIFKQKITSEGTSLVQQAENASTSLVTEIVKLHDKYTAYLTGCFENHAFF</sequence>
<dbReference type="InterPro" id="IPR001373">
    <property type="entry name" value="Cullin_N"/>
</dbReference>